<keyword evidence="2" id="KW-1185">Reference proteome</keyword>
<dbReference type="InParanoid" id="B0D982"/>
<dbReference type="KEGG" id="lbc:LACBIDRAFT_296599"/>
<dbReference type="RefSeq" id="XP_001880280.1">
    <property type="nucleotide sequence ID" value="XM_001880245.1"/>
</dbReference>
<gene>
    <name evidence="1" type="ORF">LACBIDRAFT_296599</name>
</gene>
<dbReference type="Proteomes" id="UP000001194">
    <property type="component" value="Unassembled WGS sequence"/>
</dbReference>
<dbReference type="AlphaFoldDB" id="B0D982"/>
<name>B0D982_LACBS</name>
<dbReference type="GeneID" id="6076172"/>
<accession>B0D982</accession>
<organism evidence="2">
    <name type="scientific">Laccaria bicolor (strain S238N-H82 / ATCC MYA-4686)</name>
    <name type="common">Bicoloured deceiver</name>
    <name type="synonym">Laccaria laccata var. bicolor</name>
    <dbReference type="NCBI Taxonomy" id="486041"/>
    <lineage>
        <taxon>Eukaryota</taxon>
        <taxon>Fungi</taxon>
        <taxon>Dikarya</taxon>
        <taxon>Basidiomycota</taxon>
        <taxon>Agaricomycotina</taxon>
        <taxon>Agaricomycetes</taxon>
        <taxon>Agaricomycetidae</taxon>
        <taxon>Agaricales</taxon>
        <taxon>Agaricineae</taxon>
        <taxon>Hydnangiaceae</taxon>
        <taxon>Laccaria</taxon>
    </lineage>
</organism>
<proteinExistence type="predicted"/>
<dbReference type="EMBL" id="DS547100">
    <property type="protein sequence ID" value="EDR08967.1"/>
    <property type="molecule type" value="Genomic_DNA"/>
</dbReference>
<reference evidence="1 2" key="1">
    <citation type="journal article" date="2008" name="Nature">
        <title>The genome of Laccaria bicolor provides insights into mycorrhizal symbiosis.</title>
        <authorList>
            <person name="Martin F."/>
            <person name="Aerts A."/>
            <person name="Ahren D."/>
            <person name="Brun A."/>
            <person name="Danchin E.G.J."/>
            <person name="Duchaussoy F."/>
            <person name="Gibon J."/>
            <person name="Kohler A."/>
            <person name="Lindquist E."/>
            <person name="Pereda V."/>
            <person name="Salamov A."/>
            <person name="Shapiro H.J."/>
            <person name="Wuyts J."/>
            <person name="Blaudez D."/>
            <person name="Buee M."/>
            <person name="Brokstein P."/>
            <person name="Canbaeck B."/>
            <person name="Cohen D."/>
            <person name="Courty P.E."/>
            <person name="Coutinho P.M."/>
            <person name="Delaruelle C."/>
            <person name="Detter J.C."/>
            <person name="Deveau A."/>
            <person name="DiFazio S."/>
            <person name="Duplessis S."/>
            <person name="Fraissinet-Tachet L."/>
            <person name="Lucic E."/>
            <person name="Frey-Klett P."/>
            <person name="Fourrey C."/>
            <person name="Feussner I."/>
            <person name="Gay G."/>
            <person name="Grimwood J."/>
            <person name="Hoegger P.J."/>
            <person name="Jain P."/>
            <person name="Kilaru S."/>
            <person name="Labbe J."/>
            <person name="Lin Y.C."/>
            <person name="Legue V."/>
            <person name="Le Tacon F."/>
            <person name="Marmeisse R."/>
            <person name="Melayah D."/>
            <person name="Montanini B."/>
            <person name="Muratet M."/>
            <person name="Nehls U."/>
            <person name="Niculita-Hirzel H."/>
            <person name="Oudot-Le Secq M.P."/>
            <person name="Peter M."/>
            <person name="Quesneville H."/>
            <person name="Rajashekar B."/>
            <person name="Reich M."/>
            <person name="Rouhier N."/>
            <person name="Schmutz J."/>
            <person name="Yin T."/>
            <person name="Chalot M."/>
            <person name="Henrissat B."/>
            <person name="Kuees U."/>
            <person name="Lucas S."/>
            <person name="Van de Peer Y."/>
            <person name="Podila G.K."/>
            <person name="Polle A."/>
            <person name="Pukkila P.J."/>
            <person name="Richardson P.M."/>
            <person name="Rouze P."/>
            <person name="Sanders I.R."/>
            <person name="Stajich J.E."/>
            <person name="Tunlid A."/>
            <person name="Tuskan G."/>
            <person name="Grigoriev I.V."/>
        </authorList>
    </citation>
    <scope>NUCLEOTIDE SEQUENCE [LARGE SCALE GENOMIC DNA]</scope>
    <source>
        <strain evidence="2">S238N-H82 / ATCC MYA-4686</strain>
    </source>
</reference>
<dbReference type="HOGENOM" id="CLU_2923013_0_0_1"/>
<protein>
    <submittedName>
        <fullName evidence="1">Predicted protein</fullName>
    </submittedName>
</protein>
<evidence type="ECO:0000313" key="1">
    <source>
        <dbReference type="EMBL" id="EDR08967.1"/>
    </source>
</evidence>
<evidence type="ECO:0000313" key="2">
    <source>
        <dbReference type="Proteomes" id="UP000001194"/>
    </source>
</evidence>
<sequence length="61" mass="6743">MADVVIPANKEDQGVTLRVPWASRCQTVEADINVQEQKLRDVSVQPGHDGEMPRSTFAALH</sequence>